<dbReference type="AlphaFoldDB" id="X0UL40"/>
<name>X0UL40_9ZZZZ</name>
<accession>X0UL40</accession>
<organism evidence="1">
    <name type="scientific">marine sediment metagenome</name>
    <dbReference type="NCBI Taxonomy" id="412755"/>
    <lineage>
        <taxon>unclassified sequences</taxon>
        <taxon>metagenomes</taxon>
        <taxon>ecological metagenomes</taxon>
    </lineage>
</organism>
<proteinExistence type="predicted"/>
<dbReference type="EMBL" id="BARS01021678">
    <property type="protein sequence ID" value="GAG06350.1"/>
    <property type="molecule type" value="Genomic_DNA"/>
</dbReference>
<gene>
    <name evidence="1" type="ORF">S01H1_34774</name>
</gene>
<reference evidence="1" key="1">
    <citation type="journal article" date="2014" name="Front. Microbiol.">
        <title>High frequency of phylogenetically diverse reductive dehalogenase-homologous genes in deep subseafloor sedimentary metagenomes.</title>
        <authorList>
            <person name="Kawai M."/>
            <person name="Futagami T."/>
            <person name="Toyoda A."/>
            <person name="Takaki Y."/>
            <person name="Nishi S."/>
            <person name="Hori S."/>
            <person name="Arai W."/>
            <person name="Tsubouchi T."/>
            <person name="Morono Y."/>
            <person name="Uchiyama I."/>
            <person name="Ito T."/>
            <person name="Fujiyama A."/>
            <person name="Inagaki F."/>
            <person name="Takami H."/>
        </authorList>
    </citation>
    <scope>NUCLEOTIDE SEQUENCE</scope>
    <source>
        <strain evidence="1">Expedition CK06-06</strain>
    </source>
</reference>
<sequence length="67" mass="7156">MTLQTSQTPFDAKPPMAAAEAPVGKTDFALYAGVVASWSLSWYAIILQLGTVAPEVSLVWRFLLASA</sequence>
<evidence type="ECO:0008006" key="2">
    <source>
        <dbReference type="Google" id="ProtNLM"/>
    </source>
</evidence>
<protein>
    <recommendedName>
        <fullName evidence="2">EamA family transporter</fullName>
    </recommendedName>
</protein>
<feature type="non-terminal residue" evidence="1">
    <location>
        <position position="67"/>
    </location>
</feature>
<evidence type="ECO:0000313" key="1">
    <source>
        <dbReference type="EMBL" id="GAG06350.1"/>
    </source>
</evidence>
<comment type="caution">
    <text evidence="1">The sequence shown here is derived from an EMBL/GenBank/DDBJ whole genome shotgun (WGS) entry which is preliminary data.</text>
</comment>